<comment type="caution">
    <text evidence="5">The sequence shown here is derived from an EMBL/GenBank/DDBJ whole genome shotgun (WGS) entry which is preliminary data.</text>
</comment>
<comment type="catalytic activity">
    <reaction evidence="1">
        <text>3-hydroxy-2-methylpropanoyl-CoA + H2O = 3-hydroxy-2-methylpropanoate + CoA + H(+)</text>
        <dbReference type="Rhea" id="RHEA:20888"/>
        <dbReference type="ChEBI" id="CHEBI:11805"/>
        <dbReference type="ChEBI" id="CHEBI:15377"/>
        <dbReference type="ChEBI" id="CHEBI:15378"/>
        <dbReference type="ChEBI" id="CHEBI:57287"/>
        <dbReference type="ChEBI" id="CHEBI:57340"/>
        <dbReference type="EC" id="3.1.2.4"/>
    </reaction>
</comment>
<dbReference type="PANTHER" id="PTHR43176">
    <property type="entry name" value="3-HYDROXYISOBUTYRYL-COA HYDROLASE-RELATED"/>
    <property type="match status" value="1"/>
</dbReference>
<keyword evidence="3" id="KW-0378">Hydrolase</keyword>
<evidence type="ECO:0000313" key="6">
    <source>
        <dbReference type="Proteomes" id="UP000308430"/>
    </source>
</evidence>
<sequence>MNDCVILREFSTACGRRFGHATLNAPKSLNALSLAMIDRLAPQLDAWAADPGIVGVLLDGAGEKAFCAGGDVAALYHAIKAMPEGEAPPEAAAFFEREYRLDHRIHTYPKPVLCWGQGIVMGGGIGLMAGSSHRVATPTTRMAMPEITIGLYPDVGGSWFLRRMPGRTGLFLALTGAPLNAADARFAGLADFVIGDAERERLPALIAETRWDAPDVPGRANHARLGALLDRLGESAAVPDSPLRAHFDRIEALIGHDGLADIAARLTALAEDADPWLAAAGKTFARGAPSSAHLSWALWQRTRHLSLAEVFRTEYHVSVAATAHGDFAEGVRALLIDKDHQPRWRYATLDAVPDEAVEDHFKPRYGGPHPLADLG</sequence>
<dbReference type="PANTHER" id="PTHR43176:SF3">
    <property type="entry name" value="3-HYDROXYISOBUTYRYL-COA HYDROLASE, MITOCHONDRIAL"/>
    <property type="match status" value="1"/>
</dbReference>
<dbReference type="GO" id="GO:0003860">
    <property type="term" value="F:3-hydroxyisobutyryl-CoA hydrolase activity"/>
    <property type="evidence" value="ECO:0007669"/>
    <property type="project" value="UniProtKB-EC"/>
</dbReference>
<name>A0A4S4B0D5_9RHOO</name>
<dbReference type="Proteomes" id="UP000308430">
    <property type="component" value="Unassembled WGS sequence"/>
</dbReference>
<dbReference type="AlphaFoldDB" id="A0A4S4B0D5"/>
<keyword evidence="6" id="KW-1185">Reference proteome</keyword>
<dbReference type="Pfam" id="PF16113">
    <property type="entry name" value="ECH_2"/>
    <property type="match status" value="1"/>
</dbReference>
<evidence type="ECO:0000256" key="1">
    <source>
        <dbReference type="ARBA" id="ARBA00001709"/>
    </source>
</evidence>
<dbReference type="EMBL" id="SSOC01000003">
    <property type="protein sequence ID" value="THF65943.1"/>
    <property type="molecule type" value="Genomic_DNA"/>
</dbReference>
<feature type="domain" description="Enoyl-CoA hydratase/isomerase" evidence="4">
    <location>
        <begin position="19"/>
        <end position="361"/>
    </location>
</feature>
<dbReference type="EC" id="3.1.2.4" evidence="2"/>
<dbReference type="InterPro" id="IPR045004">
    <property type="entry name" value="ECH_dom"/>
</dbReference>
<gene>
    <name evidence="5" type="ORF">E6C76_07535</name>
</gene>
<dbReference type="GO" id="GO:0016853">
    <property type="term" value="F:isomerase activity"/>
    <property type="evidence" value="ECO:0007669"/>
    <property type="project" value="UniProtKB-KW"/>
</dbReference>
<dbReference type="GO" id="GO:0005829">
    <property type="term" value="C:cytosol"/>
    <property type="evidence" value="ECO:0007669"/>
    <property type="project" value="TreeGrafter"/>
</dbReference>
<dbReference type="InterPro" id="IPR032259">
    <property type="entry name" value="HIBYL-CoA-H"/>
</dbReference>
<dbReference type="CDD" id="cd06558">
    <property type="entry name" value="crotonase-like"/>
    <property type="match status" value="1"/>
</dbReference>
<reference evidence="5 6" key="1">
    <citation type="submission" date="2019-04" db="EMBL/GenBank/DDBJ databases">
        <title>Azoarcus nasutitermitis sp. nov. isolated from termite nest.</title>
        <authorList>
            <person name="Lin S.-Y."/>
            <person name="Hameed A."/>
            <person name="Hsu Y.-H."/>
            <person name="Young C.-C."/>
        </authorList>
    </citation>
    <scope>NUCLEOTIDE SEQUENCE [LARGE SCALE GENOMIC DNA]</scope>
    <source>
        <strain evidence="5 6">CC-YHH838</strain>
    </source>
</reference>
<accession>A0A4S4B0D5</accession>
<dbReference type="SUPFAM" id="SSF52096">
    <property type="entry name" value="ClpP/crotonase"/>
    <property type="match status" value="1"/>
</dbReference>
<dbReference type="NCBIfam" id="NF004127">
    <property type="entry name" value="PRK05617.1"/>
    <property type="match status" value="1"/>
</dbReference>
<evidence type="ECO:0000256" key="2">
    <source>
        <dbReference type="ARBA" id="ARBA00011915"/>
    </source>
</evidence>
<evidence type="ECO:0000256" key="3">
    <source>
        <dbReference type="ARBA" id="ARBA00022801"/>
    </source>
</evidence>
<evidence type="ECO:0000313" key="5">
    <source>
        <dbReference type="EMBL" id="THF65943.1"/>
    </source>
</evidence>
<dbReference type="GO" id="GO:0006574">
    <property type="term" value="P:L-valine catabolic process"/>
    <property type="evidence" value="ECO:0007669"/>
    <property type="project" value="TreeGrafter"/>
</dbReference>
<organism evidence="5 6">
    <name type="scientific">Pseudothauera nasutitermitis</name>
    <dbReference type="NCBI Taxonomy" id="2565930"/>
    <lineage>
        <taxon>Bacteria</taxon>
        <taxon>Pseudomonadati</taxon>
        <taxon>Pseudomonadota</taxon>
        <taxon>Betaproteobacteria</taxon>
        <taxon>Rhodocyclales</taxon>
        <taxon>Zoogloeaceae</taxon>
        <taxon>Pseudothauera</taxon>
    </lineage>
</organism>
<protein>
    <recommendedName>
        <fullName evidence="2">3-hydroxyisobutyryl-CoA hydrolase</fullName>
        <ecNumber evidence="2">3.1.2.4</ecNumber>
    </recommendedName>
</protein>
<dbReference type="Gene3D" id="3.90.226.10">
    <property type="entry name" value="2-enoyl-CoA Hydratase, Chain A, domain 1"/>
    <property type="match status" value="1"/>
</dbReference>
<dbReference type="InterPro" id="IPR029045">
    <property type="entry name" value="ClpP/crotonase-like_dom_sf"/>
</dbReference>
<keyword evidence="5" id="KW-0413">Isomerase</keyword>
<evidence type="ECO:0000259" key="4">
    <source>
        <dbReference type="Pfam" id="PF16113"/>
    </source>
</evidence>
<dbReference type="OrthoDB" id="9790967at2"/>
<proteinExistence type="predicted"/>